<dbReference type="Pfam" id="PF13921">
    <property type="entry name" value="Myb_DNA-bind_6"/>
    <property type="match status" value="1"/>
</dbReference>
<dbReference type="PANTHER" id="PTHR45614">
    <property type="entry name" value="MYB PROTEIN-RELATED"/>
    <property type="match status" value="1"/>
</dbReference>
<dbReference type="GO" id="GO:0000978">
    <property type="term" value="F:RNA polymerase II cis-regulatory region sequence-specific DNA binding"/>
    <property type="evidence" value="ECO:0007669"/>
    <property type="project" value="TreeGrafter"/>
</dbReference>
<dbReference type="InterPro" id="IPR001005">
    <property type="entry name" value="SANT/Myb"/>
</dbReference>
<dbReference type="FunFam" id="1.10.10.60:FF:000010">
    <property type="entry name" value="Transcriptional activator Myb isoform A"/>
    <property type="match status" value="1"/>
</dbReference>
<evidence type="ECO:0000313" key="8">
    <source>
        <dbReference type="EMBL" id="KHN32513.1"/>
    </source>
</evidence>
<dbReference type="InterPro" id="IPR017930">
    <property type="entry name" value="Myb_dom"/>
</dbReference>
<feature type="domain" description="HTH myb-type" evidence="7">
    <location>
        <begin position="300"/>
        <end position="350"/>
    </location>
</feature>
<reference evidence="8" key="1">
    <citation type="submission" date="2014-07" db="EMBL/GenBank/DDBJ databases">
        <title>Identification of a novel salt tolerance gene in wild soybean by whole-genome sequencing.</title>
        <authorList>
            <person name="Lam H.-M."/>
            <person name="Qi X."/>
            <person name="Li M.-W."/>
            <person name="Liu X."/>
            <person name="Xie M."/>
            <person name="Ni M."/>
            <person name="Xu X."/>
        </authorList>
    </citation>
    <scope>NUCLEOTIDE SEQUENCE [LARGE SCALE GENOMIC DNA]</scope>
    <source>
        <tissue evidence="8">Root</tissue>
    </source>
</reference>
<dbReference type="SMART" id="SM00717">
    <property type="entry name" value="SANT"/>
    <property type="match status" value="2"/>
</dbReference>
<evidence type="ECO:0000256" key="2">
    <source>
        <dbReference type="ARBA" id="ARBA00022737"/>
    </source>
</evidence>
<evidence type="ECO:0000259" key="7">
    <source>
        <dbReference type="PROSITE" id="PS51294"/>
    </source>
</evidence>
<keyword evidence="3" id="KW-0804">Transcription</keyword>
<keyword evidence="2" id="KW-0677">Repeat</keyword>
<accession>A0A0B2RKM5</accession>
<dbReference type="GO" id="GO:0005634">
    <property type="term" value="C:nucleus"/>
    <property type="evidence" value="ECO:0007669"/>
    <property type="project" value="UniProtKB-SubCell"/>
</dbReference>
<dbReference type="SUPFAM" id="SSF46689">
    <property type="entry name" value="Homeodomain-like"/>
    <property type="match status" value="1"/>
</dbReference>
<comment type="subcellular location">
    <subcellularLocation>
        <location evidence="1">Nucleus</location>
    </subcellularLocation>
</comment>
<dbReference type="GO" id="GO:0000981">
    <property type="term" value="F:DNA-binding transcription factor activity, RNA polymerase II-specific"/>
    <property type="evidence" value="ECO:0007669"/>
    <property type="project" value="TreeGrafter"/>
</dbReference>
<dbReference type="Proteomes" id="UP000289340">
    <property type="component" value="Chromosome 3"/>
</dbReference>
<evidence type="ECO:0000313" key="9">
    <source>
        <dbReference type="EMBL" id="RZC19568.1"/>
    </source>
</evidence>
<evidence type="ECO:0000256" key="5">
    <source>
        <dbReference type="ARBA" id="ARBA00023242"/>
    </source>
</evidence>
<protein>
    <submittedName>
        <fullName evidence="8">Transcription factor MYB98</fullName>
    </submittedName>
</protein>
<dbReference type="Gene3D" id="1.10.10.60">
    <property type="entry name" value="Homeodomain-like"/>
    <property type="match status" value="2"/>
</dbReference>
<evidence type="ECO:0000256" key="4">
    <source>
        <dbReference type="ARBA" id="ARBA00023125"/>
    </source>
</evidence>
<gene>
    <name evidence="9" type="ORF">D0Y65_006411</name>
    <name evidence="8" type="ORF">glysoja_042589</name>
</gene>
<sequence>MDFGSSFQRPQYLSSLFPRNSCLMPQTQAMFPSQNSIHVPLSPPLPAMFHPNNTFHHFQDPIMNGPTHNPPFAMNGPFNPITTPMYGIPTPALGDGSSLSGFVNVHHHHPVTLAPNNNKMEGLVSHNPSFIMNGPSNSITTPMYGIPTPSLGDGSSLGGFVNIHHHHHVTLDPNNNKMEALYGHHKGKHILDFSQNAMMHPYEASSSKSPLPFSLSNVYEWGISEYHQDIDWKVKMTNDSNIANDKIIKGQWTSEEDSALLELVNQFGPKKWSQIAKLLHGRIGKQCRERWYNHLQPNIKKGPWSVEEDQILIEAHKIYGNKWTKIGERLPGRTENTIKNRWNGTKRRQNFKKHNKNNQTPYEGSMLHAYIKKVTATK</sequence>
<dbReference type="PROSITE" id="PS51294">
    <property type="entry name" value="HTH_MYB"/>
    <property type="match status" value="2"/>
</dbReference>
<dbReference type="AlphaFoldDB" id="A0A0B2RKM5"/>
<evidence type="ECO:0000256" key="1">
    <source>
        <dbReference type="ARBA" id="ARBA00004123"/>
    </source>
</evidence>
<dbReference type="InterPro" id="IPR050560">
    <property type="entry name" value="MYB_TF"/>
</dbReference>
<dbReference type="SMR" id="A0A0B2RKM5"/>
<feature type="domain" description="Myb-like" evidence="6">
    <location>
        <begin position="244"/>
        <end position="295"/>
    </location>
</feature>
<feature type="domain" description="HTH myb-type" evidence="7">
    <location>
        <begin position="244"/>
        <end position="299"/>
    </location>
</feature>
<dbReference type="PANTHER" id="PTHR45614:SF285">
    <property type="entry name" value="TRANSCRIPTION FACTOR MYB98"/>
    <property type="match status" value="1"/>
</dbReference>
<keyword evidence="4" id="KW-0238">DNA-binding</keyword>
<evidence type="ECO:0000256" key="3">
    <source>
        <dbReference type="ARBA" id="ARBA00023015"/>
    </source>
</evidence>
<reference evidence="9 10" key="2">
    <citation type="submission" date="2018-09" db="EMBL/GenBank/DDBJ databases">
        <title>A high-quality reference genome of wild soybean provides a powerful tool to mine soybean genomes.</title>
        <authorList>
            <person name="Xie M."/>
            <person name="Chung C.Y.L."/>
            <person name="Li M.-W."/>
            <person name="Wong F.-L."/>
            <person name="Chan T.-F."/>
            <person name="Lam H.-M."/>
        </authorList>
    </citation>
    <scope>NUCLEOTIDE SEQUENCE [LARGE SCALE GENOMIC DNA]</scope>
    <source>
        <strain evidence="10">cv. W05</strain>
        <tissue evidence="9">Hypocotyl of etiolated seedlings</tissue>
    </source>
</reference>
<evidence type="ECO:0000259" key="6">
    <source>
        <dbReference type="PROSITE" id="PS50090"/>
    </source>
</evidence>
<evidence type="ECO:0000313" key="10">
    <source>
        <dbReference type="Proteomes" id="UP000289340"/>
    </source>
</evidence>
<dbReference type="InterPro" id="IPR009057">
    <property type="entry name" value="Homeodomain-like_sf"/>
</dbReference>
<dbReference type="Proteomes" id="UP000053555">
    <property type="component" value="Unassembled WGS sequence"/>
</dbReference>
<feature type="domain" description="Myb-like" evidence="6">
    <location>
        <begin position="296"/>
        <end position="346"/>
    </location>
</feature>
<keyword evidence="5" id="KW-0539">Nucleus</keyword>
<organism evidence="8">
    <name type="scientific">Glycine soja</name>
    <name type="common">Wild soybean</name>
    <dbReference type="NCBI Taxonomy" id="3848"/>
    <lineage>
        <taxon>Eukaryota</taxon>
        <taxon>Viridiplantae</taxon>
        <taxon>Streptophyta</taxon>
        <taxon>Embryophyta</taxon>
        <taxon>Tracheophyta</taxon>
        <taxon>Spermatophyta</taxon>
        <taxon>Magnoliopsida</taxon>
        <taxon>eudicotyledons</taxon>
        <taxon>Gunneridae</taxon>
        <taxon>Pentapetalae</taxon>
        <taxon>rosids</taxon>
        <taxon>fabids</taxon>
        <taxon>Fabales</taxon>
        <taxon>Fabaceae</taxon>
        <taxon>Papilionoideae</taxon>
        <taxon>50 kb inversion clade</taxon>
        <taxon>NPAAA clade</taxon>
        <taxon>indigoferoid/millettioid clade</taxon>
        <taxon>Phaseoleae</taxon>
        <taxon>Glycine</taxon>
        <taxon>Glycine subgen. Soja</taxon>
    </lineage>
</organism>
<dbReference type="Gramene" id="XM_028367967.1">
    <property type="protein sequence ID" value="XP_028223768.1"/>
    <property type="gene ID" value="LOC114405432"/>
</dbReference>
<dbReference type="CDD" id="cd00167">
    <property type="entry name" value="SANT"/>
    <property type="match status" value="2"/>
</dbReference>
<keyword evidence="10" id="KW-1185">Reference proteome</keyword>
<keyword evidence="3" id="KW-0805">Transcription regulation</keyword>
<dbReference type="EMBL" id="QZWG01000003">
    <property type="protein sequence ID" value="RZC19568.1"/>
    <property type="molecule type" value="Genomic_DNA"/>
</dbReference>
<dbReference type="EMBL" id="KN650087">
    <property type="protein sequence ID" value="KHN32513.1"/>
    <property type="molecule type" value="Genomic_DNA"/>
</dbReference>
<name>A0A0B2RKM5_GLYSO</name>
<dbReference type="PROSITE" id="PS50090">
    <property type="entry name" value="MYB_LIKE"/>
    <property type="match status" value="2"/>
</dbReference>
<proteinExistence type="predicted"/>